<feature type="compositionally biased region" description="Basic and acidic residues" evidence="1">
    <location>
        <begin position="65"/>
        <end position="84"/>
    </location>
</feature>
<proteinExistence type="predicted"/>
<evidence type="ECO:0000313" key="2">
    <source>
        <dbReference type="EMBL" id="ODQ85925.1"/>
    </source>
</evidence>
<dbReference type="AlphaFoldDB" id="A0A1E3R7N8"/>
<feature type="compositionally biased region" description="Low complexity" evidence="1">
    <location>
        <begin position="26"/>
        <end position="37"/>
    </location>
</feature>
<keyword evidence="3" id="KW-1185">Reference proteome</keyword>
<name>A0A1E3R7N8_MYCFV</name>
<accession>A0A1E3R7N8</accession>
<dbReference type="EMBL" id="MIHA01000038">
    <property type="protein sequence ID" value="ODQ85925.1"/>
    <property type="molecule type" value="Genomic_DNA"/>
</dbReference>
<gene>
    <name evidence="2" type="ORF">BHQ18_28140</name>
</gene>
<dbReference type="RefSeq" id="WP_069416929.1">
    <property type="nucleotide sequence ID" value="NZ_MIHA01000038.1"/>
</dbReference>
<sequence length="101" mass="10991">MEREIESWLGELRGTSAPPPPENRGQRPPRAQRPAPADTGNEATTAIPTPSQDPDATTAIPTPPKDVEAATEKLNTREDDDRQRRGGGVSAQDLLRREGRL</sequence>
<dbReference type="Proteomes" id="UP000094053">
    <property type="component" value="Unassembled WGS sequence"/>
</dbReference>
<feature type="compositionally biased region" description="Polar residues" evidence="1">
    <location>
        <begin position="41"/>
        <end position="52"/>
    </location>
</feature>
<comment type="caution">
    <text evidence="2">The sequence shown here is derived from an EMBL/GenBank/DDBJ whole genome shotgun (WGS) entry which is preliminary data.</text>
</comment>
<organism evidence="2 3">
    <name type="scientific">Mycolicibacterium flavescens</name>
    <name type="common">Mycobacterium flavescens</name>
    <dbReference type="NCBI Taxonomy" id="1776"/>
    <lineage>
        <taxon>Bacteria</taxon>
        <taxon>Bacillati</taxon>
        <taxon>Actinomycetota</taxon>
        <taxon>Actinomycetes</taxon>
        <taxon>Mycobacteriales</taxon>
        <taxon>Mycobacteriaceae</taxon>
        <taxon>Mycolicibacterium</taxon>
    </lineage>
</organism>
<protein>
    <submittedName>
        <fullName evidence="2">Uncharacterized protein</fullName>
    </submittedName>
</protein>
<feature type="region of interest" description="Disordered" evidence="1">
    <location>
        <begin position="1"/>
        <end position="101"/>
    </location>
</feature>
<evidence type="ECO:0000256" key="1">
    <source>
        <dbReference type="SAM" id="MobiDB-lite"/>
    </source>
</evidence>
<reference evidence="3" key="1">
    <citation type="submission" date="2016-09" db="EMBL/GenBank/DDBJ databases">
        <authorList>
            <person name="Greninger A.L."/>
            <person name="Jerome K.R."/>
            <person name="Mcnair B."/>
            <person name="Wallis C."/>
            <person name="Fang F."/>
        </authorList>
    </citation>
    <scope>NUCLEOTIDE SEQUENCE [LARGE SCALE GENOMIC DNA]</scope>
    <source>
        <strain evidence="3">M6</strain>
    </source>
</reference>
<evidence type="ECO:0000313" key="3">
    <source>
        <dbReference type="Proteomes" id="UP000094053"/>
    </source>
</evidence>